<dbReference type="PANTHER" id="PTHR42911">
    <property type="entry name" value="MODULATOR OF FTSH PROTEASE HFLC"/>
    <property type="match status" value="1"/>
</dbReference>
<dbReference type="InterPro" id="IPR001107">
    <property type="entry name" value="Band_7"/>
</dbReference>
<comment type="caution">
    <text evidence="2">The sequence shown here is derived from an EMBL/GenBank/DDBJ whole genome shotgun (WGS) entry which is preliminary data.</text>
</comment>
<accession>A0A2H0CTA7</accession>
<reference evidence="2 3" key="1">
    <citation type="submission" date="2017-09" db="EMBL/GenBank/DDBJ databases">
        <title>Depth-based differentiation of microbial function through sediment-hosted aquifers and enrichment of novel symbionts in the deep terrestrial subsurface.</title>
        <authorList>
            <person name="Probst A.J."/>
            <person name="Ladd B."/>
            <person name="Jarett J.K."/>
            <person name="Geller-Mcgrath D.E."/>
            <person name="Sieber C.M."/>
            <person name="Emerson J.B."/>
            <person name="Anantharaman K."/>
            <person name="Thomas B.C."/>
            <person name="Malmstrom R."/>
            <person name="Stieglmeier M."/>
            <person name="Klingl A."/>
            <person name="Woyke T."/>
            <person name="Ryan C.M."/>
            <person name="Banfield J.F."/>
        </authorList>
    </citation>
    <scope>NUCLEOTIDE SEQUENCE [LARGE SCALE GENOMIC DNA]</scope>
    <source>
        <strain evidence="2">CG22_combo_CG10-13_8_21_14_all_47_15</strain>
    </source>
</reference>
<organism evidence="2 3">
    <name type="scientific">Candidatus Lloydbacteria bacterium CG22_combo_CG10-13_8_21_14_all_47_15</name>
    <dbReference type="NCBI Taxonomy" id="1974635"/>
    <lineage>
        <taxon>Bacteria</taxon>
        <taxon>Candidatus Lloydiibacteriota</taxon>
    </lineage>
</organism>
<evidence type="ECO:0000313" key="2">
    <source>
        <dbReference type="EMBL" id="PIP73162.1"/>
    </source>
</evidence>
<gene>
    <name evidence="2" type="ORF">COW88_02835</name>
</gene>
<sequence>MGLVTVLLLFVIFLALLDSFVMVPKAHYGLPILFGKRWRSEVDEGFHFRIPWAEQIELYPYELNTLQIKVKVFSMDKIEIEVEGSVQYRPDRLLLRDKYATMSENAIQIGLIDAVESELGKIAGTKDANIFVESRQELEDIINATLRCSNPPHLNPRAYEPQYAGNGDVPPDDRIAFYKKHHRQIREELEREKGHPEMWSVIELRYGFDIEVYALSKVDFTAETKKSLEEKRQAEAHVAAVDVEFKKRLSYTGKLITKGLPPQEANNAAEVALGKATRQIHSIEGVKGAIQINMPKGGDS</sequence>
<dbReference type="InterPro" id="IPR036013">
    <property type="entry name" value="Band_7/SPFH_dom_sf"/>
</dbReference>
<evidence type="ECO:0000313" key="3">
    <source>
        <dbReference type="Proteomes" id="UP000230638"/>
    </source>
</evidence>
<dbReference type="Proteomes" id="UP000230638">
    <property type="component" value="Unassembled WGS sequence"/>
</dbReference>
<dbReference type="PANTHER" id="PTHR42911:SF2">
    <property type="entry name" value="PROHIBITIN FAMILY PROTEIN"/>
    <property type="match status" value="1"/>
</dbReference>
<dbReference type="SUPFAM" id="SSF117892">
    <property type="entry name" value="Band 7/SPFH domain"/>
    <property type="match status" value="1"/>
</dbReference>
<name>A0A2H0CTA7_9BACT</name>
<dbReference type="AlphaFoldDB" id="A0A2H0CTA7"/>
<evidence type="ECO:0000259" key="1">
    <source>
        <dbReference type="Pfam" id="PF01145"/>
    </source>
</evidence>
<dbReference type="Gene3D" id="3.30.479.30">
    <property type="entry name" value="Band 7 domain"/>
    <property type="match status" value="1"/>
</dbReference>
<protein>
    <recommendedName>
        <fullName evidence="1">Band 7 domain-containing protein</fullName>
    </recommendedName>
</protein>
<proteinExistence type="predicted"/>
<dbReference type="Pfam" id="PF01145">
    <property type="entry name" value="Band_7"/>
    <property type="match status" value="1"/>
</dbReference>
<feature type="domain" description="Band 7" evidence="1">
    <location>
        <begin position="23"/>
        <end position="237"/>
    </location>
</feature>
<dbReference type="EMBL" id="PCTL01000028">
    <property type="protein sequence ID" value="PIP73162.1"/>
    <property type="molecule type" value="Genomic_DNA"/>
</dbReference>